<evidence type="ECO:0000313" key="2">
    <source>
        <dbReference type="EMBL" id="MBC9251548.1"/>
    </source>
</evidence>
<feature type="transmembrane region" description="Helical" evidence="1">
    <location>
        <begin position="60"/>
        <end position="79"/>
    </location>
</feature>
<organism evidence="2 3">
    <name type="scientific">Aquipseudomonas alcaligenes</name>
    <name type="common">Pseudomonas alcaligenes</name>
    <dbReference type="NCBI Taxonomy" id="43263"/>
    <lineage>
        <taxon>Bacteria</taxon>
        <taxon>Pseudomonadati</taxon>
        <taxon>Pseudomonadota</taxon>
        <taxon>Gammaproteobacteria</taxon>
        <taxon>Pseudomonadales</taxon>
        <taxon>Pseudomonadaceae</taxon>
        <taxon>Aquipseudomonas</taxon>
    </lineage>
</organism>
<keyword evidence="1" id="KW-0472">Membrane</keyword>
<evidence type="ECO:0000256" key="1">
    <source>
        <dbReference type="SAM" id="Phobius"/>
    </source>
</evidence>
<protein>
    <recommendedName>
        <fullName evidence="4">DUF4234 domain-containing protein</fullName>
    </recommendedName>
</protein>
<proteinExistence type="predicted"/>
<dbReference type="Proteomes" id="UP000744555">
    <property type="component" value="Unassembled WGS sequence"/>
</dbReference>
<name>A0ABR7S572_AQUAC</name>
<keyword evidence="1" id="KW-0812">Transmembrane</keyword>
<evidence type="ECO:0000313" key="3">
    <source>
        <dbReference type="Proteomes" id="UP000744555"/>
    </source>
</evidence>
<sequence>MDNLYKTPEAPLLDGSTPSRGAFFVTSTRKMAILYIATLGLYTLYWGYKQWDSQRLSMQPKHIMPVWRSIFIVFFMHSLSRRICERLHKQGMVGESGSGAATLFVFLVVVSSVLSSVTSRSDLPAILDVLAMVLQLASLLPMLNIQRLANLASDDPDGASNDSLSGSNIGFIIVGGLFWLLYLLGLAMLLSGTA</sequence>
<dbReference type="RefSeq" id="WP_187807045.1">
    <property type="nucleotide sequence ID" value="NZ_LZEU01000001.1"/>
</dbReference>
<gene>
    <name evidence="2" type="ORF">A9179_14850</name>
</gene>
<accession>A0ABR7S572</accession>
<comment type="caution">
    <text evidence="2">The sequence shown here is derived from an EMBL/GenBank/DDBJ whole genome shotgun (WGS) entry which is preliminary data.</text>
</comment>
<feature type="transmembrane region" description="Helical" evidence="1">
    <location>
        <begin position="32"/>
        <end position="48"/>
    </location>
</feature>
<reference evidence="2 3" key="1">
    <citation type="submission" date="2016-06" db="EMBL/GenBank/DDBJ databases">
        <authorList>
            <person name="Ramos C."/>
            <person name="Pintado A."/>
            <person name="Crespo-Gomez J.I."/>
        </authorList>
    </citation>
    <scope>NUCLEOTIDE SEQUENCE [LARGE SCALE GENOMIC DNA]</scope>
    <source>
        <strain evidence="2 3">AVO110</strain>
    </source>
</reference>
<evidence type="ECO:0008006" key="4">
    <source>
        <dbReference type="Google" id="ProtNLM"/>
    </source>
</evidence>
<feature type="transmembrane region" description="Helical" evidence="1">
    <location>
        <begin position="99"/>
        <end position="117"/>
    </location>
</feature>
<keyword evidence="1" id="KW-1133">Transmembrane helix</keyword>
<keyword evidence="3" id="KW-1185">Reference proteome</keyword>
<feature type="transmembrane region" description="Helical" evidence="1">
    <location>
        <begin position="169"/>
        <end position="190"/>
    </location>
</feature>
<dbReference type="EMBL" id="LZEU01000001">
    <property type="protein sequence ID" value="MBC9251548.1"/>
    <property type="molecule type" value="Genomic_DNA"/>
</dbReference>